<reference evidence="1 2" key="1">
    <citation type="submission" date="2024-05" db="EMBL/GenBank/DDBJ databases">
        <title>Genome sequencing and assembly of Indian major carp, Cirrhinus mrigala (Hamilton, 1822).</title>
        <authorList>
            <person name="Mohindra V."/>
            <person name="Chowdhury L.M."/>
            <person name="Lal K."/>
            <person name="Jena J.K."/>
        </authorList>
    </citation>
    <scope>NUCLEOTIDE SEQUENCE [LARGE SCALE GENOMIC DNA]</scope>
    <source>
        <strain evidence="1">CM1030</strain>
        <tissue evidence="1">Blood</tissue>
    </source>
</reference>
<dbReference type="Proteomes" id="UP001529510">
    <property type="component" value="Unassembled WGS sequence"/>
</dbReference>
<keyword evidence="2" id="KW-1185">Reference proteome</keyword>
<name>A0ABD0NAB0_CIRMR</name>
<comment type="caution">
    <text evidence="1">The sequence shown here is derived from an EMBL/GenBank/DDBJ whole genome shotgun (WGS) entry which is preliminary data.</text>
</comment>
<dbReference type="EMBL" id="JAMKFB020000023">
    <property type="protein sequence ID" value="KAL0159008.1"/>
    <property type="molecule type" value="Genomic_DNA"/>
</dbReference>
<protein>
    <submittedName>
        <fullName evidence="1">Uncharacterized protein</fullName>
    </submittedName>
</protein>
<feature type="non-terminal residue" evidence="1">
    <location>
        <position position="55"/>
    </location>
</feature>
<evidence type="ECO:0000313" key="1">
    <source>
        <dbReference type="EMBL" id="KAL0159008.1"/>
    </source>
</evidence>
<evidence type="ECO:0000313" key="2">
    <source>
        <dbReference type="Proteomes" id="UP001529510"/>
    </source>
</evidence>
<sequence length="55" mass="5697">SAHPLPKVELPPNAIKAIKSSELEATSLPAQVGGTIVHVLGWKEGMAILPGSNLK</sequence>
<feature type="non-terminal residue" evidence="1">
    <location>
        <position position="1"/>
    </location>
</feature>
<accession>A0ABD0NAB0</accession>
<gene>
    <name evidence="1" type="ORF">M9458_047084</name>
</gene>
<organism evidence="1 2">
    <name type="scientific">Cirrhinus mrigala</name>
    <name type="common">Mrigala</name>
    <dbReference type="NCBI Taxonomy" id="683832"/>
    <lineage>
        <taxon>Eukaryota</taxon>
        <taxon>Metazoa</taxon>
        <taxon>Chordata</taxon>
        <taxon>Craniata</taxon>
        <taxon>Vertebrata</taxon>
        <taxon>Euteleostomi</taxon>
        <taxon>Actinopterygii</taxon>
        <taxon>Neopterygii</taxon>
        <taxon>Teleostei</taxon>
        <taxon>Ostariophysi</taxon>
        <taxon>Cypriniformes</taxon>
        <taxon>Cyprinidae</taxon>
        <taxon>Labeoninae</taxon>
        <taxon>Labeonini</taxon>
        <taxon>Cirrhinus</taxon>
    </lineage>
</organism>
<proteinExistence type="predicted"/>
<dbReference type="AlphaFoldDB" id="A0ABD0NAB0"/>